<dbReference type="RefSeq" id="WP_079726744.1">
    <property type="nucleotide sequence ID" value="NZ_FUZP01000001.1"/>
</dbReference>
<evidence type="ECO:0000313" key="2">
    <source>
        <dbReference type="Proteomes" id="UP000190857"/>
    </source>
</evidence>
<organism evidence="1 2">
    <name type="scientific">Okibacterium fritillariae</name>
    <dbReference type="NCBI Taxonomy" id="123320"/>
    <lineage>
        <taxon>Bacteria</taxon>
        <taxon>Bacillati</taxon>
        <taxon>Actinomycetota</taxon>
        <taxon>Actinomycetes</taxon>
        <taxon>Micrococcales</taxon>
        <taxon>Microbacteriaceae</taxon>
        <taxon>Okibacterium</taxon>
    </lineage>
</organism>
<dbReference type="OrthoDB" id="4826692at2"/>
<proteinExistence type="predicted"/>
<gene>
    <name evidence="1" type="ORF">SAMN06309945_0536</name>
</gene>
<evidence type="ECO:0000313" key="1">
    <source>
        <dbReference type="EMBL" id="SKC39278.1"/>
    </source>
</evidence>
<keyword evidence="2" id="KW-1185">Reference proteome</keyword>
<reference evidence="1 2" key="1">
    <citation type="submission" date="2017-02" db="EMBL/GenBank/DDBJ databases">
        <authorList>
            <person name="Peterson S.W."/>
        </authorList>
    </citation>
    <scope>NUCLEOTIDE SEQUENCE [LARGE SCALE GENOMIC DNA]</scope>
    <source>
        <strain evidence="1 2">VKM Ac-2059</strain>
    </source>
</reference>
<name>A0A1T5IJS7_9MICO</name>
<dbReference type="EMBL" id="FUZP01000001">
    <property type="protein sequence ID" value="SKC39278.1"/>
    <property type="molecule type" value="Genomic_DNA"/>
</dbReference>
<accession>A0A1T5IJS7</accession>
<dbReference type="AlphaFoldDB" id="A0A1T5IJS7"/>
<dbReference type="Proteomes" id="UP000190857">
    <property type="component" value="Unassembled WGS sequence"/>
</dbReference>
<protein>
    <submittedName>
        <fullName evidence="1">Uncharacterized protein</fullName>
    </submittedName>
</protein>
<sequence length="298" mass="32302">MTLADTTEFDAFGPWIDQVSTESAIPRLFRAHRFDLDAAIVVLKVPRNIARRDANPAMDLYDLLLIVEPHAFTVLRREEASFTTRVIRYADIAAFEDSVELLDGLFTVHTMDGDSVRVPYNGSSRATIASLTDELRRLVAPTLVPHPEIASRAPLERGELGRDGNGLVAAYREIAAKEPWLRVVAAHPNQRLATSGGVVDQLILWVRRATLQGAIVSISDTELSIVSRRDWVVPGKRPALSESRRIVPLDRLAAASVAPHPRFVGASTVTLAAGQASIVCVVPTGSPAEAALAALAPR</sequence>